<name>A0A517TVU1_9BACT</name>
<evidence type="ECO:0000313" key="2">
    <source>
        <dbReference type="EMBL" id="QDT72490.1"/>
    </source>
</evidence>
<feature type="domain" description="DNA ligase D 3'-phosphoesterase" evidence="1">
    <location>
        <begin position="22"/>
        <end position="119"/>
    </location>
</feature>
<evidence type="ECO:0000259" key="1">
    <source>
        <dbReference type="Pfam" id="PF13298"/>
    </source>
</evidence>
<dbReference type="AlphaFoldDB" id="A0A517TVU1"/>
<gene>
    <name evidence="2" type="ORF">I41_16690</name>
</gene>
<accession>A0A517TVU1</accession>
<organism evidence="2 3">
    <name type="scientific">Lacipirellula limnantheis</name>
    <dbReference type="NCBI Taxonomy" id="2528024"/>
    <lineage>
        <taxon>Bacteria</taxon>
        <taxon>Pseudomonadati</taxon>
        <taxon>Planctomycetota</taxon>
        <taxon>Planctomycetia</taxon>
        <taxon>Pirellulales</taxon>
        <taxon>Lacipirellulaceae</taxon>
        <taxon>Lacipirellula</taxon>
    </lineage>
</organism>
<keyword evidence="3" id="KW-1185">Reference proteome</keyword>
<dbReference type="EMBL" id="CP036339">
    <property type="protein sequence ID" value="QDT72490.1"/>
    <property type="molecule type" value="Genomic_DNA"/>
</dbReference>
<protein>
    <submittedName>
        <fullName evidence="2">ATP-dependent DNA ligase</fullName>
    </submittedName>
</protein>
<keyword evidence="2" id="KW-0436">Ligase</keyword>
<sequence length="127" mass="14297">MERMLRFVLLYHDCPPAFGKPSHWDLMLERDGALLTWSLAELPPTWCTVGVRSPTDAGAQSINATRIADHRLEYLDYEGPISGGRGAVRRHDWGHYELLGETPADLQVRLHGKRIDAELLLPQKSPA</sequence>
<dbReference type="Pfam" id="PF13298">
    <property type="entry name" value="LigD_N"/>
    <property type="match status" value="1"/>
</dbReference>
<reference evidence="2 3" key="1">
    <citation type="submission" date="2019-02" db="EMBL/GenBank/DDBJ databases">
        <title>Deep-cultivation of Planctomycetes and their phenomic and genomic characterization uncovers novel biology.</title>
        <authorList>
            <person name="Wiegand S."/>
            <person name="Jogler M."/>
            <person name="Boedeker C."/>
            <person name="Pinto D."/>
            <person name="Vollmers J."/>
            <person name="Rivas-Marin E."/>
            <person name="Kohn T."/>
            <person name="Peeters S.H."/>
            <person name="Heuer A."/>
            <person name="Rast P."/>
            <person name="Oberbeckmann S."/>
            <person name="Bunk B."/>
            <person name="Jeske O."/>
            <person name="Meyerdierks A."/>
            <person name="Storesund J.E."/>
            <person name="Kallscheuer N."/>
            <person name="Luecker S."/>
            <person name="Lage O.M."/>
            <person name="Pohl T."/>
            <person name="Merkel B.J."/>
            <person name="Hornburger P."/>
            <person name="Mueller R.-W."/>
            <person name="Bruemmer F."/>
            <person name="Labrenz M."/>
            <person name="Spormann A.M."/>
            <person name="Op den Camp H."/>
            <person name="Overmann J."/>
            <person name="Amann R."/>
            <person name="Jetten M.S.M."/>
            <person name="Mascher T."/>
            <person name="Medema M.H."/>
            <person name="Devos D.P."/>
            <person name="Kaster A.-K."/>
            <person name="Ovreas L."/>
            <person name="Rohde M."/>
            <person name="Galperin M.Y."/>
            <person name="Jogler C."/>
        </authorList>
    </citation>
    <scope>NUCLEOTIDE SEQUENCE [LARGE SCALE GENOMIC DNA]</scope>
    <source>
        <strain evidence="2 3">I41</strain>
    </source>
</reference>
<dbReference type="GO" id="GO:0016874">
    <property type="term" value="F:ligase activity"/>
    <property type="evidence" value="ECO:0007669"/>
    <property type="project" value="UniProtKB-KW"/>
</dbReference>
<proteinExistence type="predicted"/>
<dbReference type="InterPro" id="IPR014144">
    <property type="entry name" value="LigD_PE_domain"/>
</dbReference>
<evidence type="ECO:0000313" key="3">
    <source>
        <dbReference type="Proteomes" id="UP000317909"/>
    </source>
</evidence>
<dbReference type="KEGG" id="llh:I41_16690"/>
<dbReference type="Proteomes" id="UP000317909">
    <property type="component" value="Chromosome"/>
</dbReference>